<sequence>MTDITTVVKDFNTQLDDFLTELEKIDSDKDIRTAHSLIQTATKMNISLIIDQYVLYICPFAKEIYSEDENFFIKMSTSEQVKCDEKGIGQIMKFTKMWATLSNRNKQCIYDYMKILTFNAQEYFKLKYPELAL</sequence>
<accession>A0A3G5A1M3</accession>
<gene>
    <name evidence="1" type="ORF">Faunusvirus12_12</name>
</gene>
<reference evidence="1" key="1">
    <citation type="submission" date="2018-10" db="EMBL/GenBank/DDBJ databases">
        <title>Hidden diversity of soil giant viruses.</title>
        <authorList>
            <person name="Schulz F."/>
            <person name="Alteio L."/>
            <person name="Goudeau D."/>
            <person name="Ryan E.M."/>
            <person name="Malmstrom R.R."/>
            <person name="Blanchard J."/>
            <person name="Woyke T."/>
        </authorList>
    </citation>
    <scope>NUCLEOTIDE SEQUENCE</scope>
    <source>
        <strain evidence="1">FNV1</strain>
    </source>
</reference>
<organism evidence="1">
    <name type="scientific">Faunusvirus sp</name>
    <dbReference type="NCBI Taxonomy" id="2487766"/>
    <lineage>
        <taxon>Viruses</taxon>
        <taxon>Varidnaviria</taxon>
        <taxon>Bamfordvirae</taxon>
        <taxon>Nucleocytoviricota</taxon>
        <taxon>Megaviricetes</taxon>
        <taxon>Imitervirales</taxon>
        <taxon>Mimiviridae</taxon>
    </lineage>
</organism>
<proteinExistence type="predicted"/>
<name>A0A3G5A1M3_9VIRU</name>
<dbReference type="EMBL" id="MK072143">
    <property type="protein sequence ID" value="AYV79399.1"/>
    <property type="molecule type" value="Genomic_DNA"/>
</dbReference>
<protein>
    <submittedName>
        <fullName evidence="1">Uncharacterized protein</fullName>
    </submittedName>
</protein>
<evidence type="ECO:0000313" key="1">
    <source>
        <dbReference type="EMBL" id="AYV79399.1"/>
    </source>
</evidence>